<proteinExistence type="inferred from homology"/>
<feature type="binding site" evidence="11">
    <location>
        <position position="379"/>
    </location>
    <ligand>
        <name>[4Fe-4S] cluster</name>
        <dbReference type="ChEBI" id="CHEBI:49883"/>
    </ligand>
</feature>
<evidence type="ECO:0000256" key="2">
    <source>
        <dbReference type="ARBA" id="ARBA00019038"/>
    </source>
</evidence>
<dbReference type="Proteomes" id="UP001634394">
    <property type="component" value="Unassembled WGS sequence"/>
</dbReference>
<keyword evidence="6 10" id="KW-0479">Metal-binding</keyword>
<keyword evidence="15" id="KW-1185">Reference proteome</keyword>
<dbReference type="Pfam" id="PF26466">
    <property type="entry name" value="DNA_primase_lrg_N"/>
    <property type="match status" value="1"/>
</dbReference>
<evidence type="ECO:0000256" key="3">
    <source>
        <dbReference type="ARBA" id="ARBA00022485"/>
    </source>
</evidence>
<dbReference type="EMBL" id="JBJQND010000008">
    <property type="protein sequence ID" value="KAL3867712.1"/>
    <property type="molecule type" value="Genomic_DNA"/>
</dbReference>
<evidence type="ECO:0000256" key="4">
    <source>
        <dbReference type="ARBA" id="ARBA00022515"/>
    </source>
</evidence>
<keyword evidence="3 10" id="KW-0004">4Fe-4S</keyword>
<evidence type="ECO:0000313" key="15">
    <source>
        <dbReference type="Proteomes" id="UP001634394"/>
    </source>
</evidence>
<dbReference type="GO" id="GO:0051539">
    <property type="term" value="F:4 iron, 4 sulfur cluster binding"/>
    <property type="evidence" value="ECO:0007669"/>
    <property type="project" value="UniProtKB-UniRule"/>
</dbReference>
<dbReference type="PANTHER" id="PTHR10537">
    <property type="entry name" value="DNA PRIMASE LARGE SUBUNIT"/>
    <property type="match status" value="1"/>
</dbReference>
<reference evidence="14 15" key="1">
    <citation type="submission" date="2024-11" db="EMBL/GenBank/DDBJ databases">
        <title>Chromosome-level genome assembly of the freshwater bivalve Anodonta woodiana.</title>
        <authorList>
            <person name="Chen X."/>
        </authorList>
    </citation>
    <scope>NUCLEOTIDE SEQUENCE [LARGE SCALE GENOMIC DNA]</scope>
    <source>
        <strain evidence="14">MN2024</strain>
        <tissue evidence="14">Gills</tissue>
    </source>
</reference>
<evidence type="ECO:0000313" key="14">
    <source>
        <dbReference type="EMBL" id="KAL3867712.1"/>
    </source>
</evidence>
<dbReference type="AlphaFoldDB" id="A0ABD3W4L8"/>
<keyword evidence="5 10" id="KW-0235">DNA replication</keyword>
<evidence type="ECO:0000256" key="6">
    <source>
        <dbReference type="ARBA" id="ARBA00022723"/>
    </source>
</evidence>
<dbReference type="GO" id="GO:0006269">
    <property type="term" value="P:DNA replication, synthesis of primer"/>
    <property type="evidence" value="ECO:0007669"/>
    <property type="project" value="UniProtKB-KW"/>
</dbReference>
<keyword evidence="9 10" id="KW-0238">DNA-binding</keyword>
<evidence type="ECO:0000256" key="7">
    <source>
        <dbReference type="ARBA" id="ARBA00023004"/>
    </source>
</evidence>
<evidence type="ECO:0000256" key="12">
    <source>
        <dbReference type="SAM" id="MobiDB-lite"/>
    </source>
</evidence>
<dbReference type="GO" id="GO:0046872">
    <property type="term" value="F:metal ion binding"/>
    <property type="evidence" value="ECO:0007669"/>
    <property type="project" value="UniProtKB-UniRule"/>
</dbReference>
<dbReference type="InterPro" id="IPR007238">
    <property type="entry name" value="DNA_primase_lsu_euk/arc"/>
</dbReference>
<evidence type="ECO:0000256" key="5">
    <source>
        <dbReference type="ARBA" id="ARBA00022705"/>
    </source>
</evidence>
<keyword evidence="7 10" id="KW-0408">Iron</keyword>
<dbReference type="InterPro" id="IPR016558">
    <property type="entry name" value="DNA_primase_lsu_euk"/>
</dbReference>
<dbReference type="CDD" id="cd07322">
    <property type="entry name" value="PriL_PriS_Eukaryotic"/>
    <property type="match status" value="1"/>
</dbReference>
<dbReference type="PIRSF" id="PIRSF009449">
    <property type="entry name" value="DNA_primase_large_subunit"/>
    <property type="match status" value="1"/>
</dbReference>
<dbReference type="GO" id="GO:0006270">
    <property type="term" value="P:DNA replication initiation"/>
    <property type="evidence" value="ECO:0007669"/>
    <property type="project" value="UniProtKB-ARBA"/>
</dbReference>
<dbReference type="Pfam" id="PF04104">
    <property type="entry name" value="DNA_primase_lrg"/>
    <property type="match status" value="1"/>
</dbReference>
<evidence type="ECO:0000256" key="8">
    <source>
        <dbReference type="ARBA" id="ARBA00023014"/>
    </source>
</evidence>
<evidence type="ECO:0000256" key="10">
    <source>
        <dbReference type="PIRNR" id="PIRNR009449"/>
    </source>
</evidence>
<feature type="binding site" evidence="11">
    <location>
        <position position="436"/>
    </location>
    <ligand>
        <name>[4Fe-4S] cluster</name>
        <dbReference type="ChEBI" id="CHEBI:49883"/>
    </ligand>
</feature>
<dbReference type="GO" id="GO:0003677">
    <property type="term" value="F:DNA binding"/>
    <property type="evidence" value="ECO:0007669"/>
    <property type="project" value="UniProtKB-UniRule"/>
</dbReference>
<evidence type="ECO:0000256" key="11">
    <source>
        <dbReference type="PIRSR" id="PIRSR009449-1"/>
    </source>
</evidence>
<dbReference type="PANTHER" id="PTHR10537:SF3">
    <property type="entry name" value="DNA PRIMASE LARGE SUBUNIT"/>
    <property type="match status" value="1"/>
</dbReference>
<dbReference type="FunFam" id="1.20.930.80:FF:000001">
    <property type="entry name" value="DNA primase large subunit"/>
    <property type="match status" value="1"/>
</dbReference>
<dbReference type="GO" id="GO:0005658">
    <property type="term" value="C:alpha DNA polymerase:primase complex"/>
    <property type="evidence" value="ECO:0007669"/>
    <property type="project" value="UniProtKB-ARBA"/>
</dbReference>
<feature type="region of interest" description="Disordered" evidence="12">
    <location>
        <begin position="469"/>
        <end position="527"/>
    </location>
</feature>
<keyword evidence="8 10" id="KW-0411">Iron-sulfur</keyword>
<feature type="binding site" evidence="11">
    <location>
        <position position="396"/>
    </location>
    <ligand>
        <name>[4Fe-4S] cluster</name>
        <dbReference type="ChEBI" id="CHEBI:49883"/>
    </ligand>
</feature>
<dbReference type="Gene3D" id="1.20.930.80">
    <property type="match status" value="1"/>
</dbReference>
<evidence type="ECO:0000259" key="13">
    <source>
        <dbReference type="Pfam" id="PF04104"/>
    </source>
</evidence>
<evidence type="ECO:0000256" key="1">
    <source>
        <dbReference type="ARBA" id="ARBA00010564"/>
    </source>
</evidence>
<feature type="compositionally biased region" description="Polar residues" evidence="12">
    <location>
        <begin position="480"/>
        <end position="504"/>
    </location>
</feature>
<accession>A0ABD3W4L8</accession>
<comment type="similarity">
    <text evidence="1 10">Belongs to the eukaryotic-type primase large subunit family.</text>
</comment>
<name>A0ABD3W4L8_SINWO</name>
<comment type="caution">
    <text evidence="14">The sequence shown here is derived from an EMBL/GenBank/DDBJ whole genome shotgun (WGS) entry which is preliminary data.</text>
</comment>
<comment type="function">
    <text evidence="10">DNA primase is the polymerase that synthesizes small RNA primers for the Okazaki fragments made during discontinuous DNA replication.</text>
</comment>
<dbReference type="InterPro" id="IPR058560">
    <property type="entry name" value="DNA_primase_C"/>
</dbReference>
<feature type="domain" description="DNA primase large subunit C-terminal" evidence="13">
    <location>
        <begin position="292"/>
        <end position="461"/>
    </location>
</feature>
<protein>
    <recommendedName>
        <fullName evidence="2 10">DNA primase large subunit</fullName>
    </recommendedName>
</protein>
<keyword evidence="4 10" id="KW-0639">Primosome</keyword>
<comment type="cofactor">
    <cofactor evidence="10">
        <name>[4Fe-4S] cluster</name>
        <dbReference type="ChEBI" id="CHEBI:49883"/>
    </cofactor>
    <text evidence="10">Binds 1 [4Fe-4S] cluster.</text>
</comment>
<feature type="binding site" evidence="11">
    <location>
        <position position="300"/>
    </location>
    <ligand>
        <name>[4Fe-4S] cluster</name>
        <dbReference type="ChEBI" id="CHEBI:49883"/>
    </ligand>
</feature>
<organism evidence="14 15">
    <name type="scientific">Sinanodonta woodiana</name>
    <name type="common">Chinese pond mussel</name>
    <name type="synonym">Anodonta woodiana</name>
    <dbReference type="NCBI Taxonomy" id="1069815"/>
    <lineage>
        <taxon>Eukaryota</taxon>
        <taxon>Metazoa</taxon>
        <taxon>Spiralia</taxon>
        <taxon>Lophotrochozoa</taxon>
        <taxon>Mollusca</taxon>
        <taxon>Bivalvia</taxon>
        <taxon>Autobranchia</taxon>
        <taxon>Heteroconchia</taxon>
        <taxon>Palaeoheterodonta</taxon>
        <taxon>Unionida</taxon>
        <taxon>Unionoidea</taxon>
        <taxon>Unionidae</taxon>
        <taxon>Unioninae</taxon>
        <taxon>Sinanodonta</taxon>
    </lineage>
</organism>
<gene>
    <name evidence="14" type="ORF">ACJMK2_040578</name>
</gene>
<sequence length="527" mass="60676">MEIAKPSRSKGRFKVVKNLNDGTQDLSVQHNLQFYNIPPTATISLQEFEEYAVERLKVLKVIETAGAKYVKGSEKYNDHVELEIRKTPFKRLLKHSDNISEEDLSKARQLDNISHFILRLAYCRSEELRRWFLQQELDFFRFRFQCETNLSERKKFLEINNLKYEPISDAEKNSILEQLAQAGKVDAGRVNTLEYFKVPFTEALDLVRARKVYLHQGSAYVPYEEMVSILLSVYRTKLSQALAVTSRALPHLEEDDRLLPMLCGLSKRYLGQDYSNRKINVGQITADMIEMLSKKSFPLCMQHLHQAFRQNHHLRHGGRMQYGLFLKGIGLSLDEAMKFWRSEFTKIMDGDKFDKQYAYNIRHNYGKEGKRADYTPYSCMKIIMSNVPGTGDNHGCPFRHMDADLLKQRIRAQNVGGEYLDKIMSDLKGNHYQLACTHYFEAVHHLSLDTHNGINHPSQYFEDSQKELNGNKLVSGGGTNRSQRPAFQGTPQSKPAASQASQHSDSGEMMDDDFDFEAAVQSIPQSM</sequence>
<evidence type="ECO:0000256" key="9">
    <source>
        <dbReference type="ARBA" id="ARBA00023125"/>
    </source>
</evidence>